<dbReference type="EMBL" id="KZ293466">
    <property type="protein sequence ID" value="PBK62484.1"/>
    <property type="molecule type" value="Genomic_DNA"/>
</dbReference>
<name>A0A2H3B0P3_9AGAR</name>
<protein>
    <submittedName>
        <fullName evidence="1">Uncharacterized protein</fullName>
    </submittedName>
</protein>
<accession>A0A2H3B0P3</accession>
<reference evidence="2" key="1">
    <citation type="journal article" date="2017" name="Nat. Ecol. Evol.">
        <title>Genome expansion and lineage-specific genetic innovations in the forest pathogenic fungi Armillaria.</title>
        <authorList>
            <person name="Sipos G."/>
            <person name="Prasanna A.N."/>
            <person name="Walter M.C."/>
            <person name="O'Connor E."/>
            <person name="Balint B."/>
            <person name="Krizsan K."/>
            <person name="Kiss B."/>
            <person name="Hess J."/>
            <person name="Varga T."/>
            <person name="Slot J."/>
            <person name="Riley R."/>
            <person name="Boka B."/>
            <person name="Rigling D."/>
            <person name="Barry K."/>
            <person name="Lee J."/>
            <person name="Mihaltcheva S."/>
            <person name="LaButti K."/>
            <person name="Lipzen A."/>
            <person name="Waldron R."/>
            <person name="Moloney N.M."/>
            <person name="Sperisen C."/>
            <person name="Kredics L."/>
            <person name="Vagvoelgyi C."/>
            <person name="Patrignani A."/>
            <person name="Fitzpatrick D."/>
            <person name="Nagy I."/>
            <person name="Doyle S."/>
            <person name="Anderson J.B."/>
            <person name="Grigoriev I.V."/>
            <person name="Gueldener U."/>
            <person name="Muensterkoetter M."/>
            <person name="Nagy L.G."/>
        </authorList>
    </citation>
    <scope>NUCLEOTIDE SEQUENCE [LARGE SCALE GENOMIC DNA]</scope>
    <source>
        <strain evidence="2">28-4</strain>
    </source>
</reference>
<sequence length="60" mass="6539">MIYDNTASVSPSGLMTTMPSQSYPLLQPHHWHEAHTATSPTLQPPLLALDAVYPSVLAPR</sequence>
<evidence type="ECO:0000313" key="2">
    <source>
        <dbReference type="Proteomes" id="UP000218334"/>
    </source>
</evidence>
<keyword evidence="2" id="KW-1185">Reference proteome</keyword>
<dbReference type="AlphaFoldDB" id="A0A2H3B0P3"/>
<gene>
    <name evidence="1" type="ORF">ARMSODRAFT_964166</name>
</gene>
<organism evidence="1 2">
    <name type="scientific">Armillaria solidipes</name>
    <dbReference type="NCBI Taxonomy" id="1076256"/>
    <lineage>
        <taxon>Eukaryota</taxon>
        <taxon>Fungi</taxon>
        <taxon>Dikarya</taxon>
        <taxon>Basidiomycota</taxon>
        <taxon>Agaricomycotina</taxon>
        <taxon>Agaricomycetes</taxon>
        <taxon>Agaricomycetidae</taxon>
        <taxon>Agaricales</taxon>
        <taxon>Marasmiineae</taxon>
        <taxon>Physalacriaceae</taxon>
        <taxon>Armillaria</taxon>
    </lineage>
</organism>
<proteinExistence type="predicted"/>
<evidence type="ECO:0000313" key="1">
    <source>
        <dbReference type="EMBL" id="PBK62484.1"/>
    </source>
</evidence>
<dbReference type="Proteomes" id="UP000218334">
    <property type="component" value="Unassembled WGS sequence"/>
</dbReference>